<comment type="caution">
    <text evidence="1">The sequence shown here is derived from an EMBL/GenBank/DDBJ whole genome shotgun (WGS) entry which is preliminary data.</text>
</comment>
<dbReference type="InterPro" id="IPR021334">
    <property type="entry name" value="DUF2947"/>
</dbReference>
<dbReference type="EMBL" id="JBBMRA010000010">
    <property type="protein sequence ID" value="MEM5537000.1"/>
    <property type="molecule type" value="Genomic_DNA"/>
</dbReference>
<evidence type="ECO:0000313" key="2">
    <source>
        <dbReference type="Proteomes" id="UP001449225"/>
    </source>
</evidence>
<accession>A0ABU9TTF8</accession>
<gene>
    <name evidence="1" type="ORF">WNY58_11415</name>
</gene>
<keyword evidence="2" id="KW-1185">Reference proteome</keyword>
<protein>
    <submittedName>
        <fullName evidence="1">DUF2947 domain-containing protein</fullName>
    </submittedName>
</protein>
<dbReference type="RefSeq" id="WP_342854578.1">
    <property type="nucleotide sequence ID" value="NZ_JBBMRA010000010.1"/>
</dbReference>
<proteinExistence type="predicted"/>
<sequence>MNYLPIEKYTKAWIFRHKDLPVPAEDMKEIRPLAEKRAEQIWAEHISRGCFHPEHFSEDDWVGQGKYWSEKDCWQSAWDSSSEALPPLMAASLSTWDDNITVYFCYQSDHILETKWGVFRRHWKNFLFFDNGPILLGRKRQEVVQFFDNGSYRIGHRP</sequence>
<dbReference type="Pfam" id="PF11163">
    <property type="entry name" value="DUF2947"/>
    <property type="match status" value="1"/>
</dbReference>
<evidence type="ECO:0000313" key="1">
    <source>
        <dbReference type="EMBL" id="MEM5537000.1"/>
    </source>
</evidence>
<name>A0ABU9TTF8_9GAMM</name>
<organism evidence="1 2">
    <name type="scientific">Neptuniibacter pectenicola</name>
    <dbReference type="NCBI Taxonomy" id="1806669"/>
    <lineage>
        <taxon>Bacteria</taxon>
        <taxon>Pseudomonadati</taxon>
        <taxon>Pseudomonadota</taxon>
        <taxon>Gammaproteobacteria</taxon>
        <taxon>Oceanospirillales</taxon>
        <taxon>Oceanospirillaceae</taxon>
        <taxon>Neptuniibacter</taxon>
    </lineage>
</organism>
<reference evidence="1 2" key="1">
    <citation type="submission" date="2024-03" db="EMBL/GenBank/DDBJ databases">
        <title>Community enrichment and isolation of bacterial strains for fucoidan degradation.</title>
        <authorList>
            <person name="Sichert A."/>
        </authorList>
    </citation>
    <scope>NUCLEOTIDE SEQUENCE [LARGE SCALE GENOMIC DNA]</scope>
    <source>
        <strain evidence="1 2">AS76</strain>
    </source>
</reference>
<dbReference type="Proteomes" id="UP001449225">
    <property type="component" value="Unassembled WGS sequence"/>
</dbReference>